<feature type="domain" description="Mur ligase C-terminal" evidence="10">
    <location>
        <begin position="307"/>
        <end position="435"/>
    </location>
</feature>
<keyword evidence="2" id="KW-0132">Cell division</keyword>
<evidence type="ECO:0000259" key="11">
    <source>
        <dbReference type="Pfam" id="PF08245"/>
    </source>
</evidence>
<dbReference type="Proteomes" id="UP000053091">
    <property type="component" value="Unassembled WGS sequence"/>
</dbReference>
<dbReference type="InterPro" id="IPR036615">
    <property type="entry name" value="Mur_ligase_C_dom_sf"/>
</dbReference>
<dbReference type="GO" id="GO:0016881">
    <property type="term" value="F:acid-amino acid ligase activity"/>
    <property type="evidence" value="ECO:0007669"/>
    <property type="project" value="InterPro"/>
</dbReference>
<dbReference type="SUPFAM" id="SSF51984">
    <property type="entry name" value="MurCD N-terminal domain"/>
    <property type="match status" value="1"/>
</dbReference>
<evidence type="ECO:0000313" key="12">
    <source>
        <dbReference type="EMBL" id="GAP44506.1"/>
    </source>
</evidence>
<sequence length="456" mass="50698">MNVHFIAIGGAAMHNLAIALHRKGYQITGSDDEIFDPARSRLKASGLLPDDTGWFPEKIHAGIDAIILGMHARGDNPELMKARELGLKIFSYPEYLYEQSKDKIRVVIGGSHGKTTITAMILHVLKHAGIDTDFMVGAQLDGFDVMVRLSEDAPFMVFEGDEYLTSALDRRPKFHLYKPDIALISGIAWDHVNVFPTFDNYVEQFRIFASQIMPGGKLIYCAEDQTVAAVASGVDTGIKSLPYNIPEYFIKDGISILNTGNNEIPLKIFGHHNMLNLEGARLVCEAMGVESNIFYNAIGSFAGASKRLERIGNNNTCSVFKDFAHSPSKLKATIQAVKDQFPERKLIACMELHTYSSLSSGFLEEYGSCMDRADIAIVYYSRHALQIKQLPDLSPDDISKAFKKDDIQVFNDSEKLALYLFSLNTDHTNLLMMSSGNFDGIDLKQLSQRFTGAKDE</sequence>
<name>A0A0S7BUH8_9BACT</name>
<dbReference type="GO" id="GO:0071555">
    <property type="term" value="P:cell wall organization"/>
    <property type="evidence" value="ECO:0007669"/>
    <property type="project" value="UniProtKB-KW"/>
</dbReference>
<evidence type="ECO:0000256" key="8">
    <source>
        <dbReference type="ARBA" id="ARBA00023316"/>
    </source>
</evidence>
<evidence type="ECO:0000256" key="6">
    <source>
        <dbReference type="ARBA" id="ARBA00022984"/>
    </source>
</evidence>
<evidence type="ECO:0000256" key="5">
    <source>
        <dbReference type="ARBA" id="ARBA00022960"/>
    </source>
</evidence>
<reference evidence="12" key="1">
    <citation type="journal article" date="2015" name="Genome Announc.">
        <title>Draft Genome Sequence of Bacteroidales Strain TBC1, a Novel Isolate from a Methanogenic Wastewater Treatment System.</title>
        <authorList>
            <person name="Tourlousse D.M."/>
            <person name="Matsuura N."/>
            <person name="Sun L."/>
            <person name="Toyonaga M."/>
            <person name="Kuroda K."/>
            <person name="Ohashi A."/>
            <person name="Cruz R."/>
            <person name="Yamaguchi T."/>
            <person name="Sekiguchi Y."/>
        </authorList>
    </citation>
    <scope>NUCLEOTIDE SEQUENCE [LARGE SCALE GENOMIC DNA]</scope>
    <source>
        <strain evidence="12">TBC1</strain>
    </source>
</reference>
<keyword evidence="3" id="KW-0547">Nucleotide-binding</keyword>
<dbReference type="PATRIC" id="fig|1678841.3.peg.3011"/>
<protein>
    <submittedName>
        <fullName evidence="12">UDP-N-acetylmuramate-alanine ligase</fullName>
    </submittedName>
</protein>
<dbReference type="GO" id="GO:0051301">
    <property type="term" value="P:cell division"/>
    <property type="evidence" value="ECO:0007669"/>
    <property type="project" value="UniProtKB-KW"/>
</dbReference>
<dbReference type="PANTHER" id="PTHR43445:SF5">
    <property type="entry name" value="UDP-N-ACETYLMURAMATE--L-ALANYL-GAMMA-D-GLUTAMYL-MESO-2,6-DIAMINOHEPTANDIOATE LIGASE"/>
    <property type="match status" value="1"/>
</dbReference>
<dbReference type="EMBL" id="DF968183">
    <property type="protein sequence ID" value="GAP44506.1"/>
    <property type="molecule type" value="Genomic_DNA"/>
</dbReference>
<dbReference type="OrthoDB" id="9804126at2"/>
<evidence type="ECO:0000256" key="4">
    <source>
        <dbReference type="ARBA" id="ARBA00022840"/>
    </source>
</evidence>
<dbReference type="GO" id="GO:0009252">
    <property type="term" value="P:peptidoglycan biosynthetic process"/>
    <property type="evidence" value="ECO:0007669"/>
    <property type="project" value="UniProtKB-KW"/>
</dbReference>
<evidence type="ECO:0000256" key="7">
    <source>
        <dbReference type="ARBA" id="ARBA00023306"/>
    </source>
</evidence>
<dbReference type="SUPFAM" id="SSF53244">
    <property type="entry name" value="MurD-like peptide ligases, peptide-binding domain"/>
    <property type="match status" value="1"/>
</dbReference>
<keyword evidence="6" id="KW-0573">Peptidoglycan synthesis</keyword>
<evidence type="ECO:0000259" key="9">
    <source>
        <dbReference type="Pfam" id="PF01225"/>
    </source>
</evidence>
<dbReference type="STRING" id="1678841.TBC1_12314"/>
<gene>
    <name evidence="12" type="ORF">TBC1_12314</name>
</gene>
<dbReference type="GO" id="GO:0008360">
    <property type="term" value="P:regulation of cell shape"/>
    <property type="evidence" value="ECO:0007669"/>
    <property type="project" value="UniProtKB-KW"/>
</dbReference>
<dbReference type="Pfam" id="PF02875">
    <property type="entry name" value="Mur_ligase_C"/>
    <property type="match status" value="1"/>
</dbReference>
<feature type="domain" description="Mur ligase central" evidence="11">
    <location>
        <begin position="108"/>
        <end position="280"/>
    </location>
</feature>
<dbReference type="Gene3D" id="3.40.50.720">
    <property type="entry name" value="NAD(P)-binding Rossmann-like Domain"/>
    <property type="match status" value="1"/>
</dbReference>
<dbReference type="InterPro" id="IPR013221">
    <property type="entry name" value="Mur_ligase_cen"/>
</dbReference>
<dbReference type="PANTHER" id="PTHR43445">
    <property type="entry name" value="UDP-N-ACETYLMURAMATE--L-ALANINE LIGASE-RELATED"/>
    <property type="match status" value="1"/>
</dbReference>
<keyword evidence="4" id="KW-0067">ATP-binding</keyword>
<keyword evidence="7" id="KW-0131">Cell cycle</keyword>
<keyword evidence="13" id="KW-1185">Reference proteome</keyword>
<dbReference type="InterPro" id="IPR000713">
    <property type="entry name" value="Mur_ligase_N"/>
</dbReference>
<dbReference type="RefSeq" id="WP_062043914.1">
    <property type="nucleotide sequence ID" value="NZ_DF968183.1"/>
</dbReference>
<evidence type="ECO:0000256" key="2">
    <source>
        <dbReference type="ARBA" id="ARBA00022618"/>
    </source>
</evidence>
<keyword evidence="8" id="KW-0961">Cell wall biogenesis/degradation</keyword>
<dbReference type="Gene3D" id="3.40.1190.10">
    <property type="entry name" value="Mur-like, catalytic domain"/>
    <property type="match status" value="1"/>
</dbReference>
<dbReference type="Gene3D" id="3.90.190.20">
    <property type="entry name" value="Mur ligase, C-terminal domain"/>
    <property type="match status" value="1"/>
</dbReference>
<proteinExistence type="predicted"/>
<feature type="domain" description="Mur ligase N-terminal catalytic" evidence="9">
    <location>
        <begin position="3"/>
        <end position="100"/>
    </location>
</feature>
<dbReference type="AlphaFoldDB" id="A0A0S7BUH8"/>
<dbReference type="InterPro" id="IPR004101">
    <property type="entry name" value="Mur_ligase_C"/>
</dbReference>
<dbReference type="InterPro" id="IPR036565">
    <property type="entry name" value="Mur-like_cat_sf"/>
</dbReference>
<evidence type="ECO:0000256" key="1">
    <source>
        <dbReference type="ARBA" id="ARBA00022598"/>
    </source>
</evidence>
<dbReference type="Pfam" id="PF08245">
    <property type="entry name" value="Mur_ligase_M"/>
    <property type="match status" value="1"/>
</dbReference>
<dbReference type="Pfam" id="PF01225">
    <property type="entry name" value="Mur_ligase"/>
    <property type="match status" value="1"/>
</dbReference>
<evidence type="ECO:0000313" key="13">
    <source>
        <dbReference type="Proteomes" id="UP000053091"/>
    </source>
</evidence>
<dbReference type="InterPro" id="IPR050061">
    <property type="entry name" value="MurCDEF_pg_biosynth"/>
</dbReference>
<evidence type="ECO:0000259" key="10">
    <source>
        <dbReference type="Pfam" id="PF02875"/>
    </source>
</evidence>
<dbReference type="GO" id="GO:0005524">
    <property type="term" value="F:ATP binding"/>
    <property type="evidence" value="ECO:0007669"/>
    <property type="project" value="UniProtKB-KW"/>
</dbReference>
<keyword evidence="5" id="KW-0133">Cell shape</keyword>
<evidence type="ECO:0000256" key="3">
    <source>
        <dbReference type="ARBA" id="ARBA00022741"/>
    </source>
</evidence>
<keyword evidence="1 12" id="KW-0436">Ligase</keyword>
<dbReference type="SUPFAM" id="SSF53623">
    <property type="entry name" value="MurD-like peptide ligases, catalytic domain"/>
    <property type="match status" value="1"/>
</dbReference>
<organism evidence="12">
    <name type="scientific">Lentimicrobium saccharophilum</name>
    <dbReference type="NCBI Taxonomy" id="1678841"/>
    <lineage>
        <taxon>Bacteria</taxon>
        <taxon>Pseudomonadati</taxon>
        <taxon>Bacteroidota</taxon>
        <taxon>Bacteroidia</taxon>
        <taxon>Bacteroidales</taxon>
        <taxon>Lentimicrobiaceae</taxon>
        <taxon>Lentimicrobium</taxon>
    </lineage>
</organism>
<accession>A0A0S7BUH8</accession>